<keyword evidence="4 10" id="KW-0808">Transferase</keyword>
<keyword evidence="8" id="KW-0472">Membrane</keyword>
<dbReference type="PANTHER" id="PTHR41523">
    <property type="entry name" value="TWO-COMPONENT SYSTEM SENSOR PROTEIN"/>
    <property type="match status" value="1"/>
</dbReference>
<dbReference type="Proteomes" id="UP001470809">
    <property type="component" value="Chromosome"/>
</dbReference>
<dbReference type="InterPro" id="IPR011495">
    <property type="entry name" value="Sig_transdc_His_kin_sub2_dim/P"/>
</dbReference>
<dbReference type="EC" id="2.7.13.3" evidence="2"/>
<organism evidence="10 11">
    <name type="scientific">Yoonia rhodophyticola</name>
    <dbReference type="NCBI Taxonomy" id="3137370"/>
    <lineage>
        <taxon>Bacteria</taxon>
        <taxon>Pseudomonadati</taxon>
        <taxon>Pseudomonadota</taxon>
        <taxon>Alphaproteobacteria</taxon>
        <taxon>Rhodobacterales</taxon>
        <taxon>Paracoccaceae</taxon>
        <taxon>Yoonia</taxon>
    </lineage>
</organism>
<keyword evidence="5" id="KW-0547">Nucleotide-binding</keyword>
<evidence type="ECO:0000256" key="4">
    <source>
        <dbReference type="ARBA" id="ARBA00022679"/>
    </source>
</evidence>
<feature type="domain" description="Signal transduction histidine kinase subgroup 2 dimerisation and phosphoacceptor" evidence="9">
    <location>
        <begin position="368"/>
        <end position="441"/>
    </location>
</feature>
<keyword evidence="8" id="KW-0812">Transmembrane</keyword>
<proteinExistence type="predicted"/>
<dbReference type="CDD" id="cd18773">
    <property type="entry name" value="PDC1_HK_sensor"/>
    <property type="match status" value="1"/>
</dbReference>
<keyword evidence="11" id="KW-1185">Reference proteome</keyword>
<sequence>MKYLALNGLLVQTVLLMTLALFPLGAVAIFQTNRVAVEAERDAELALLAVTGRAAKAEELIIERAFGVAQFVGSIAGDFLAQPETCAARLGPFVQNDDAYSFIGILPQSGLMTCASTGQTYDFSEWDDLDRRMAAQERSITVNLDAPASGQSVFIVSEPFTIDGAFAGFISVSVPHNGLPVSTEELTELGLEELITFSPEGDILTARTDISTAAGELPSTRPLTGFSATTSTAFRATNRDGIRRTYTVVPIEGSPASVMGIWRANDGLAGRVANFIQPALFPVLMWVASMSVAMLSIYTLVMRHISRLRKDMDAFAENRTVPAEVNATAMPNEFLSLNTNFSNMAQDIMQDEARLEDTLREKNVLIKEVHHRVKNNLQLISSIMNMQIREAQHDETKSVLSRLQDRIISLATIHKDLYQSQNGGMVDAGALVADIVEKTLEMAVSDRDAITVETSIDPVLLFPDQAVPLSLLAAEGMTNAMKYLSVSSAEKPWLHASLRQTGTSCTLTLANAIGGTTSAESTGLGAHLINAFGIQLGGKIDTEQTADSYTMTVRFDIAEFVPDAADY</sequence>
<evidence type="ECO:0000313" key="10">
    <source>
        <dbReference type="EMBL" id="WZU67669.1"/>
    </source>
</evidence>
<evidence type="ECO:0000256" key="1">
    <source>
        <dbReference type="ARBA" id="ARBA00000085"/>
    </source>
</evidence>
<dbReference type="Pfam" id="PF07568">
    <property type="entry name" value="HisKA_2"/>
    <property type="match status" value="1"/>
</dbReference>
<dbReference type="KEGG" id="yrh:AABB31_22625"/>
<evidence type="ECO:0000256" key="8">
    <source>
        <dbReference type="SAM" id="Phobius"/>
    </source>
</evidence>
<protein>
    <recommendedName>
        <fullName evidence="2">histidine kinase</fullName>
        <ecNumber evidence="2">2.7.13.3</ecNumber>
    </recommendedName>
</protein>
<evidence type="ECO:0000256" key="3">
    <source>
        <dbReference type="ARBA" id="ARBA00022553"/>
    </source>
</evidence>
<dbReference type="EMBL" id="CP151767">
    <property type="protein sequence ID" value="WZU67669.1"/>
    <property type="molecule type" value="Genomic_DNA"/>
</dbReference>
<evidence type="ECO:0000256" key="2">
    <source>
        <dbReference type="ARBA" id="ARBA00012438"/>
    </source>
</evidence>
<dbReference type="RefSeq" id="WP_342076979.1">
    <property type="nucleotide sequence ID" value="NZ_CP151767.2"/>
</dbReference>
<reference evidence="11" key="1">
    <citation type="submission" date="2024-04" db="EMBL/GenBank/DDBJ databases">
        <title>Phylogenomic analyses of a clade within the roseobacter group suggest taxonomic reassignments of species of the genera Aestuariivita, Citreicella, Loktanella, Nautella, Pelagibaca, Ruegeria, Thalassobius, Thiobacimonas and Tropicibacter, and the proposal o.</title>
        <authorList>
            <person name="Jeon C.O."/>
        </authorList>
    </citation>
    <scope>NUCLEOTIDE SEQUENCE [LARGE SCALE GENOMIC DNA]</scope>
    <source>
        <strain evidence="11">SS1-5</strain>
    </source>
</reference>
<keyword evidence="8" id="KW-1133">Transmembrane helix</keyword>
<keyword evidence="7" id="KW-0067">ATP-binding</keyword>
<evidence type="ECO:0000259" key="9">
    <source>
        <dbReference type="Pfam" id="PF07568"/>
    </source>
</evidence>
<reference evidence="10 11" key="2">
    <citation type="submission" date="2024-08" db="EMBL/GenBank/DDBJ databases">
        <title>Phylogenomic analyses of a clade within the roseobacter group suggest taxonomic reassignments of species of the genera Aestuariivita, Citreicella, Loktanella, Nautella, Pelagibaca, Ruegeria, Thalassobius, Thiobacimonas and Tropicibacter, and the proposal o.</title>
        <authorList>
            <person name="Jeon C.O."/>
        </authorList>
    </citation>
    <scope>NUCLEOTIDE SEQUENCE [LARGE SCALE GENOMIC DNA]</scope>
    <source>
        <strain evidence="10 11">SS1-5</strain>
    </source>
</reference>
<dbReference type="Gene3D" id="3.30.450.20">
    <property type="entry name" value="PAS domain"/>
    <property type="match status" value="1"/>
</dbReference>
<dbReference type="PANTHER" id="PTHR41523:SF8">
    <property type="entry name" value="ETHYLENE RESPONSE SENSOR PROTEIN"/>
    <property type="match status" value="1"/>
</dbReference>
<dbReference type="AlphaFoldDB" id="A0AAN0M9V9"/>
<keyword evidence="6 10" id="KW-0418">Kinase</keyword>
<evidence type="ECO:0000313" key="11">
    <source>
        <dbReference type="Proteomes" id="UP001470809"/>
    </source>
</evidence>
<evidence type="ECO:0000256" key="5">
    <source>
        <dbReference type="ARBA" id="ARBA00022741"/>
    </source>
</evidence>
<name>A0AAN0M9V9_9RHOB</name>
<accession>A0AAN0M9V9</accession>
<feature type="transmembrane region" description="Helical" evidence="8">
    <location>
        <begin position="279"/>
        <end position="301"/>
    </location>
</feature>
<evidence type="ECO:0000256" key="7">
    <source>
        <dbReference type="ARBA" id="ARBA00022840"/>
    </source>
</evidence>
<dbReference type="InterPro" id="IPR036890">
    <property type="entry name" value="HATPase_C_sf"/>
</dbReference>
<gene>
    <name evidence="10" type="ORF">AABB31_22625</name>
</gene>
<dbReference type="GO" id="GO:0005524">
    <property type="term" value="F:ATP binding"/>
    <property type="evidence" value="ECO:0007669"/>
    <property type="project" value="UniProtKB-KW"/>
</dbReference>
<comment type="catalytic activity">
    <reaction evidence="1">
        <text>ATP + protein L-histidine = ADP + protein N-phospho-L-histidine.</text>
        <dbReference type="EC" id="2.7.13.3"/>
    </reaction>
</comment>
<dbReference type="Gene3D" id="3.30.565.10">
    <property type="entry name" value="Histidine kinase-like ATPase, C-terminal domain"/>
    <property type="match status" value="1"/>
</dbReference>
<dbReference type="GO" id="GO:0004673">
    <property type="term" value="F:protein histidine kinase activity"/>
    <property type="evidence" value="ECO:0007669"/>
    <property type="project" value="UniProtKB-EC"/>
</dbReference>
<evidence type="ECO:0000256" key="6">
    <source>
        <dbReference type="ARBA" id="ARBA00022777"/>
    </source>
</evidence>
<keyword evidence="3" id="KW-0597">Phosphoprotein</keyword>